<feature type="compositionally biased region" description="Polar residues" evidence="1">
    <location>
        <begin position="729"/>
        <end position="747"/>
    </location>
</feature>
<feature type="transmembrane region" description="Helical" evidence="2">
    <location>
        <begin position="191"/>
        <end position="212"/>
    </location>
</feature>
<reference evidence="3" key="2">
    <citation type="journal article" date="2010" name="FEMS Microbiol. Lett.">
        <title>Characterization of the conjugative transposon Tn6000 from Enterococcus casseliflavus 664.1H1 (formerly Enterococcus faecium 664.1H1).</title>
        <authorList>
            <person name="Brouwer M.S.M."/>
            <person name="Mullany P."/>
            <person name="Roberts A.P."/>
        </authorList>
    </citation>
    <scope>NUCLEOTIDE SEQUENCE</scope>
    <source>
        <strain evidence="3">664.1H1</strain>
    </source>
</reference>
<feature type="compositionally biased region" description="Polar residues" evidence="1">
    <location>
        <begin position="627"/>
        <end position="639"/>
    </location>
</feature>
<protein>
    <recommendedName>
        <fullName evidence="4">YtxH domain-containing protein</fullName>
    </recommendedName>
</protein>
<proteinExistence type="predicted"/>
<feature type="transmembrane region" description="Helical" evidence="2">
    <location>
        <begin position="352"/>
        <end position="374"/>
    </location>
</feature>
<accession>D2U564</accession>
<keyword evidence="2" id="KW-1133">Transmembrane helix</keyword>
<name>D2U564_ENTCA</name>
<feature type="transmembrane region" description="Helical" evidence="2">
    <location>
        <begin position="324"/>
        <end position="346"/>
    </location>
</feature>
<feature type="compositionally biased region" description="Polar residues" evidence="1">
    <location>
        <begin position="710"/>
        <end position="721"/>
    </location>
</feature>
<feature type="compositionally biased region" description="Polar residues" evidence="1">
    <location>
        <begin position="502"/>
        <end position="518"/>
    </location>
</feature>
<dbReference type="NCBIfam" id="NF046089">
    <property type="entry name" value="CD3337_EF1877"/>
    <property type="match status" value="1"/>
</dbReference>
<reference evidence="3" key="1">
    <citation type="journal article" date="2006" name="J. Bacteriol.">
        <title>Characterization of the ends and target site of a novel tetracycline resistance-encoding conjugative transposon from Enterococcus faecium 664.1H1.</title>
        <authorList>
            <person name="Roberts A.P."/>
            <person name="Davis I.J."/>
            <person name="Seville L."/>
            <person name="Villedieu A."/>
            <person name="Mullany P."/>
        </authorList>
    </citation>
    <scope>NUCLEOTIDE SEQUENCE</scope>
    <source>
        <strain evidence="3">664.1H1</strain>
    </source>
</reference>
<sequence>MPLILVPPSIKKSEVYTLKPKLKKMLGVILLIGGMTFLFLLLFGTVAQAIGLVDDTVDVQNLYSQYPLSHYQLDFYVDTDWDWLPWNWKDGIGNQVQYGLYAMSDFIWTISLYLSNATGYLIKQAYKLDFISDTANQIGENIQILAGISENGFSTSGFYVGFLLLFILIVGAYVAYVGLLKRETSKAIQAVTNFLVVFVLSAGFIAFAPSYIQRINEFSADISQASLDLGGQIIFPHSSSQGTDSVDSIRDTLFSVQVEQPWLLLQFDNSNKEEIGESRVNDLLAINPDTNNGKDREEAVKNEIEEHDNQQLTLTKTVNRLGTVSFLVLFNIGISIFVFLLTGIMIFSQILFILYAMFLPIIFLLAMLPTFSGMGKAALMKLFNTIMLRAGITLIITVAFSLSTMLYSLTTSYPFFLVAFLQIVTFAGIYLKMGDIMSLFNLQANDSQQISRGVMRRPKQYMHRGARRLQRTISRTMIGGSLGYLAGKTKGRKNAKQLPSIAGTTPSNARASVPSNQQKNDRTQRPTTRSYQTGQQIGKVLDSKNRASNFVAQKKQQVKELPKTVTGNLHQTISDFKQGMSDERTESVTSKNRPVVQSRKTKQEKKRGTTNPTTDKNHQRPAVDSVQAVNKIQQASTSNKRIDSVSRKNRPVIQSRKTNREMKPIRSTVTRPPVQHRPSNKIQTVSQEVPQGQTASKVQERITKQRNRSIKQQPSIKQQAPISRKQPTRYMTNQKQTTSTVRYSQNNRQKKNVRFTRPMKRK</sequence>
<evidence type="ECO:0000256" key="2">
    <source>
        <dbReference type="SAM" id="Phobius"/>
    </source>
</evidence>
<feature type="compositionally biased region" description="Polar residues" evidence="1">
    <location>
        <begin position="525"/>
        <end position="536"/>
    </location>
</feature>
<feature type="transmembrane region" description="Helical" evidence="2">
    <location>
        <begin position="28"/>
        <end position="53"/>
    </location>
</feature>
<feature type="region of interest" description="Disordered" evidence="1">
    <location>
        <begin position="489"/>
        <end position="545"/>
    </location>
</feature>
<feature type="compositionally biased region" description="Polar residues" evidence="1">
    <location>
        <begin position="680"/>
        <end position="697"/>
    </location>
</feature>
<keyword evidence="2" id="KW-0812">Transmembrane</keyword>
<organism evidence="3">
    <name type="scientific">Enterococcus casseliflavus</name>
    <name type="common">Enterococcus flavescens</name>
    <dbReference type="NCBI Taxonomy" id="37734"/>
    <lineage>
        <taxon>Bacteria</taxon>
        <taxon>Bacillati</taxon>
        <taxon>Bacillota</taxon>
        <taxon>Bacilli</taxon>
        <taxon>Lactobacillales</taxon>
        <taxon>Enterococcaceae</taxon>
        <taxon>Enterococcus</taxon>
    </lineage>
</organism>
<feature type="transmembrane region" description="Helical" evidence="2">
    <location>
        <begin position="158"/>
        <end position="179"/>
    </location>
</feature>
<feature type="compositionally biased region" description="Basic residues" evidence="1">
    <location>
        <begin position="748"/>
        <end position="762"/>
    </location>
</feature>
<dbReference type="InterPro" id="IPR058112">
    <property type="entry name" value="CD3337_EF1877-like"/>
</dbReference>
<keyword evidence="2" id="KW-0472">Membrane</keyword>
<dbReference type="EMBL" id="FN555436">
    <property type="protein sequence ID" value="CBG92856.1"/>
    <property type="molecule type" value="Genomic_DNA"/>
</dbReference>
<dbReference type="AlphaFoldDB" id="D2U564"/>
<evidence type="ECO:0000256" key="1">
    <source>
        <dbReference type="SAM" id="MobiDB-lite"/>
    </source>
</evidence>
<feature type="transmembrane region" description="Helical" evidence="2">
    <location>
        <begin position="386"/>
        <end position="407"/>
    </location>
</feature>
<evidence type="ECO:0008006" key="4">
    <source>
        <dbReference type="Google" id="ProtNLM"/>
    </source>
</evidence>
<feature type="region of interest" description="Disordered" evidence="1">
    <location>
        <begin position="573"/>
        <end position="762"/>
    </location>
</feature>
<feature type="transmembrane region" description="Helical" evidence="2">
    <location>
        <begin position="413"/>
        <end position="431"/>
    </location>
</feature>
<evidence type="ECO:0000313" key="3">
    <source>
        <dbReference type="EMBL" id="CBG92856.1"/>
    </source>
</evidence>